<evidence type="ECO:0000313" key="3">
    <source>
        <dbReference type="Proteomes" id="UP000828390"/>
    </source>
</evidence>
<protein>
    <submittedName>
        <fullName evidence="2">Uncharacterized protein</fullName>
    </submittedName>
</protein>
<feature type="transmembrane region" description="Helical" evidence="1">
    <location>
        <begin position="27"/>
        <end position="48"/>
    </location>
</feature>
<organism evidence="2 3">
    <name type="scientific">Dreissena polymorpha</name>
    <name type="common">Zebra mussel</name>
    <name type="synonym">Mytilus polymorpha</name>
    <dbReference type="NCBI Taxonomy" id="45954"/>
    <lineage>
        <taxon>Eukaryota</taxon>
        <taxon>Metazoa</taxon>
        <taxon>Spiralia</taxon>
        <taxon>Lophotrochozoa</taxon>
        <taxon>Mollusca</taxon>
        <taxon>Bivalvia</taxon>
        <taxon>Autobranchia</taxon>
        <taxon>Heteroconchia</taxon>
        <taxon>Euheterodonta</taxon>
        <taxon>Imparidentia</taxon>
        <taxon>Neoheterodontei</taxon>
        <taxon>Myida</taxon>
        <taxon>Dreissenoidea</taxon>
        <taxon>Dreissenidae</taxon>
        <taxon>Dreissena</taxon>
    </lineage>
</organism>
<reference evidence="2" key="1">
    <citation type="journal article" date="2019" name="bioRxiv">
        <title>The Genome of the Zebra Mussel, Dreissena polymorpha: A Resource for Invasive Species Research.</title>
        <authorList>
            <person name="McCartney M.A."/>
            <person name="Auch B."/>
            <person name="Kono T."/>
            <person name="Mallez S."/>
            <person name="Zhang Y."/>
            <person name="Obille A."/>
            <person name="Becker A."/>
            <person name="Abrahante J.E."/>
            <person name="Garbe J."/>
            <person name="Badalamenti J.P."/>
            <person name="Herman A."/>
            <person name="Mangelson H."/>
            <person name="Liachko I."/>
            <person name="Sullivan S."/>
            <person name="Sone E.D."/>
            <person name="Koren S."/>
            <person name="Silverstein K.A.T."/>
            <person name="Beckman K.B."/>
            <person name="Gohl D.M."/>
        </authorList>
    </citation>
    <scope>NUCLEOTIDE SEQUENCE</scope>
    <source>
        <strain evidence="2">Duluth1</strain>
        <tissue evidence="2">Whole animal</tissue>
    </source>
</reference>
<keyword evidence="1" id="KW-0812">Transmembrane</keyword>
<comment type="caution">
    <text evidence="2">The sequence shown here is derived from an EMBL/GenBank/DDBJ whole genome shotgun (WGS) entry which is preliminary data.</text>
</comment>
<keyword evidence="3" id="KW-1185">Reference proteome</keyword>
<evidence type="ECO:0000256" key="1">
    <source>
        <dbReference type="SAM" id="Phobius"/>
    </source>
</evidence>
<keyword evidence="1" id="KW-0472">Membrane</keyword>
<proteinExistence type="predicted"/>
<gene>
    <name evidence="2" type="ORF">DPMN_137445</name>
</gene>
<dbReference type="EMBL" id="JAIWYP010000006">
    <property type="protein sequence ID" value="KAH3809082.1"/>
    <property type="molecule type" value="Genomic_DNA"/>
</dbReference>
<sequence>MVEEGIAALKGYTKGIKRTVKMLSNWYHMYNCLAVVVESHVAVLVVVVESPVEVLVVVVISHVEVLVVLVVSHWYHMYGITCMVSHEEHQSSRQHQNLDYEELPNQYRLNVTVTKLETKLSSTAQVGTHHL</sequence>
<feature type="transmembrane region" description="Helical" evidence="1">
    <location>
        <begin position="54"/>
        <end position="75"/>
    </location>
</feature>
<name>A0A9D4G2S3_DREPO</name>
<dbReference type="Proteomes" id="UP000828390">
    <property type="component" value="Unassembled WGS sequence"/>
</dbReference>
<accession>A0A9D4G2S3</accession>
<keyword evidence="1" id="KW-1133">Transmembrane helix</keyword>
<reference evidence="2" key="2">
    <citation type="submission" date="2020-11" db="EMBL/GenBank/DDBJ databases">
        <authorList>
            <person name="McCartney M.A."/>
            <person name="Auch B."/>
            <person name="Kono T."/>
            <person name="Mallez S."/>
            <person name="Becker A."/>
            <person name="Gohl D.M."/>
            <person name="Silverstein K.A.T."/>
            <person name="Koren S."/>
            <person name="Bechman K.B."/>
            <person name="Herman A."/>
            <person name="Abrahante J.E."/>
            <person name="Garbe J."/>
        </authorList>
    </citation>
    <scope>NUCLEOTIDE SEQUENCE</scope>
    <source>
        <strain evidence="2">Duluth1</strain>
        <tissue evidence="2">Whole animal</tissue>
    </source>
</reference>
<dbReference type="AlphaFoldDB" id="A0A9D4G2S3"/>
<evidence type="ECO:0000313" key="2">
    <source>
        <dbReference type="EMBL" id="KAH3809082.1"/>
    </source>
</evidence>